<evidence type="ECO:0000313" key="1">
    <source>
        <dbReference type="EMBL" id="CAK9033409.1"/>
    </source>
</evidence>
<proteinExistence type="predicted"/>
<dbReference type="EMBL" id="CAXAMM010014313">
    <property type="protein sequence ID" value="CAK9033409.1"/>
    <property type="molecule type" value="Genomic_DNA"/>
</dbReference>
<name>A0ABP0L471_9DINO</name>
<gene>
    <name evidence="1" type="ORF">SCF082_LOCUS20471</name>
</gene>
<organism evidence="1 2">
    <name type="scientific">Durusdinium trenchii</name>
    <dbReference type="NCBI Taxonomy" id="1381693"/>
    <lineage>
        <taxon>Eukaryota</taxon>
        <taxon>Sar</taxon>
        <taxon>Alveolata</taxon>
        <taxon>Dinophyceae</taxon>
        <taxon>Suessiales</taxon>
        <taxon>Symbiodiniaceae</taxon>
        <taxon>Durusdinium</taxon>
    </lineage>
</organism>
<keyword evidence="2" id="KW-1185">Reference proteome</keyword>
<accession>A0ABP0L471</accession>
<protein>
    <submittedName>
        <fullName evidence="1">Kinesin-like protein KIF3A</fullName>
    </submittedName>
</protein>
<evidence type="ECO:0000313" key="2">
    <source>
        <dbReference type="Proteomes" id="UP001642464"/>
    </source>
</evidence>
<sequence length="135" mass="14350">MCHYRCPAACPALQHLARCRQVRIDAARTTTGLPPTEANSNASDFGTLGPVCSFVSLVASLSLDAGLVCTGDWSLVSCCEEISTDLSDCCPKLLKLSDVKYCSDQDVVIVKAKVAGFFEQISLQKASCGNETIVV</sequence>
<reference evidence="1 2" key="1">
    <citation type="submission" date="2024-02" db="EMBL/GenBank/DDBJ databases">
        <authorList>
            <person name="Chen Y."/>
            <person name="Shah S."/>
            <person name="Dougan E. K."/>
            <person name="Thang M."/>
            <person name="Chan C."/>
        </authorList>
    </citation>
    <scope>NUCLEOTIDE SEQUENCE [LARGE SCALE GENOMIC DNA]</scope>
</reference>
<dbReference type="Proteomes" id="UP001642464">
    <property type="component" value="Unassembled WGS sequence"/>
</dbReference>
<comment type="caution">
    <text evidence="1">The sequence shown here is derived from an EMBL/GenBank/DDBJ whole genome shotgun (WGS) entry which is preliminary data.</text>
</comment>